<evidence type="ECO:0000313" key="2">
    <source>
        <dbReference type="EMBL" id="RVV98171.1"/>
    </source>
</evidence>
<dbReference type="EMBL" id="RQXX01000003">
    <property type="protein sequence ID" value="RVV98171.1"/>
    <property type="molecule type" value="Genomic_DNA"/>
</dbReference>
<dbReference type="AlphaFoldDB" id="A0A438AHH2"/>
<proteinExistence type="predicted"/>
<feature type="compositionally biased region" description="Polar residues" evidence="1">
    <location>
        <begin position="1"/>
        <end position="12"/>
    </location>
</feature>
<accession>A0A438AHH2</accession>
<dbReference type="Proteomes" id="UP000285908">
    <property type="component" value="Unassembled WGS sequence"/>
</dbReference>
<dbReference type="Pfam" id="PF12224">
    <property type="entry name" value="Amidoligase_2"/>
    <property type="match status" value="1"/>
</dbReference>
<evidence type="ECO:0000256" key="1">
    <source>
        <dbReference type="SAM" id="MobiDB-lite"/>
    </source>
</evidence>
<dbReference type="InterPro" id="IPR022025">
    <property type="entry name" value="Amidoligase_2"/>
</dbReference>
<gene>
    <name evidence="2" type="ORF">EKE94_12045</name>
</gene>
<dbReference type="OrthoDB" id="5597599at2"/>
<evidence type="ECO:0000313" key="3">
    <source>
        <dbReference type="Proteomes" id="UP000285908"/>
    </source>
</evidence>
<comment type="caution">
    <text evidence="2">The sequence shown here is derived from an EMBL/GenBank/DDBJ whole genome shotgun (WGS) entry which is preliminary data.</text>
</comment>
<feature type="region of interest" description="Disordered" evidence="1">
    <location>
        <begin position="1"/>
        <end position="64"/>
    </location>
</feature>
<organism evidence="2 3">
    <name type="scientific">Mesobaculum littorinae</name>
    <dbReference type="NCBI Taxonomy" id="2486419"/>
    <lineage>
        <taxon>Bacteria</taxon>
        <taxon>Pseudomonadati</taxon>
        <taxon>Pseudomonadota</taxon>
        <taxon>Alphaproteobacteria</taxon>
        <taxon>Rhodobacterales</taxon>
        <taxon>Roseobacteraceae</taxon>
        <taxon>Mesobaculum</taxon>
    </lineage>
</organism>
<sequence length="368" mass="40191">MTFTPSGSTSRPATFPRRPRTSDRPGGEPPRLRRSLPGMDAPHLPDLPPVALLPHPQDAEGNPRRVGVEVECGGLTEERLAGIATQVLGGSARRTAGYEFAVTDTSIGDLQVMLDTALKDHAQTELVRRGLDMGRGVIPVEFVTDPILPTDLVHVDAFCRALRAAGATGTRDGAFLGFGVHLNVTAAGLGVDGVLPTLRAFALMEAWLRRADPIDASRRILPFVDPYPARFVDALAAPDAAGWDMKSLIDTYLRLTPSRNRGLDMLPLIRHLAPDRVQNEVDGASSIKARPAYHYRLPDCRIDDPDWSVTREWNRWVRVERVAADPAALDALADGWRKYRSRRLPFGRGNWALTVSDILGIPQGLTAS</sequence>
<reference evidence="2 3" key="1">
    <citation type="submission" date="2018-11" db="EMBL/GenBank/DDBJ databases">
        <title>Mesobaculum littorinae gen. nov., sp. nov., isolated from Littorina scabra that represents a novel genus of the order Rhodobacteraceae.</title>
        <authorList>
            <person name="Li F."/>
        </authorList>
    </citation>
    <scope>NUCLEOTIDE SEQUENCE [LARGE SCALE GENOMIC DNA]</scope>
    <source>
        <strain evidence="2 3">M0103</strain>
    </source>
</reference>
<protein>
    <recommendedName>
        <fullName evidence="4">Amidoligase enzyme</fullName>
    </recommendedName>
</protein>
<evidence type="ECO:0008006" key="4">
    <source>
        <dbReference type="Google" id="ProtNLM"/>
    </source>
</evidence>
<keyword evidence="3" id="KW-1185">Reference proteome</keyword>
<name>A0A438AHH2_9RHOB</name>